<dbReference type="Proteomes" id="UP000238348">
    <property type="component" value="Chromosome"/>
</dbReference>
<name>A0A2L0F023_SORCE</name>
<protein>
    <submittedName>
        <fullName evidence="2">Glycosyl transferase</fullName>
        <ecNumber evidence="2">2.4.1.-</ecNumber>
    </submittedName>
</protein>
<dbReference type="InterPro" id="IPR050256">
    <property type="entry name" value="Glycosyltransferase_2"/>
</dbReference>
<dbReference type="GO" id="GO:0016757">
    <property type="term" value="F:glycosyltransferase activity"/>
    <property type="evidence" value="ECO:0007669"/>
    <property type="project" value="UniProtKB-KW"/>
</dbReference>
<evidence type="ECO:0000313" key="3">
    <source>
        <dbReference type="Proteomes" id="UP000238348"/>
    </source>
</evidence>
<dbReference type="CDD" id="cd00761">
    <property type="entry name" value="Glyco_tranf_GTA_type"/>
    <property type="match status" value="1"/>
</dbReference>
<dbReference type="OrthoDB" id="9809116at2"/>
<dbReference type="Gene3D" id="3.90.550.10">
    <property type="entry name" value="Spore Coat Polysaccharide Biosynthesis Protein SpsA, Chain A"/>
    <property type="match status" value="1"/>
</dbReference>
<evidence type="ECO:0000313" key="2">
    <source>
        <dbReference type="EMBL" id="AUX44885.1"/>
    </source>
</evidence>
<dbReference type="EMBL" id="CP012673">
    <property type="protein sequence ID" value="AUX44885.1"/>
    <property type="molecule type" value="Genomic_DNA"/>
</dbReference>
<dbReference type="Pfam" id="PF00535">
    <property type="entry name" value="Glycos_transf_2"/>
    <property type="match status" value="1"/>
</dbReference>
<dbReference type="InterPro" id="IPR001173">
    <property type="entry name" value="Glyco_trans_2-like"/>
</dbReference>
<feature type="domain" description="Glycosyltransferase 2-like" evidence="1">
    <location>
        <begin position="41"/>
        <end position="191"/>
    </location>
</feature>
<evidence type="ECO:0000259" key="1">
    <source>
        <dbReference type="Pfam" id="PF00535"/>
    </source>
</evidence>
<dbReference type="RefSeq" id="WP_104983348.1">
    <property type="nucleotide sequence ID" value="NZ_CP012673.1"/>
</dbReference>
<keyword evidence="2" id="KW-0808">Transferase</keyword>
<organism evidence="2 3">
    <name type="scientific">Sorangium cellulosum</name>
    <name type="common">Polyangium cellulosum</name>
    <dbReference type="NCBI Taxonomy" id="56"/>
    <lineage>
        <taxon>Bacteria</taxon>
        <taxon>Pseudomonadati</taxon>
        <taxon>Myxococcota</taxon>
        <taxon>Polyangia</taxon>
        <taxon>Polyangiales</taxon>
        <taxon>Polyangiaceae</taxon>
        <taxon>Sorangium</taxon>
    </lineage>
</organism>
<sequence length="357" mass="38638">MTSHDSHPANTAAHAARPTTALVLETNNLRGTSDPARVVASLERLLRHLSAQSFPLGDLRELVITHDGLDERDEARLEAAAGRSVRFVRLADDTGYYEAKNQGFDATTADVVAFGDADCWPDPAWLERLFAPFFADPATGVVAGRTTYRDDLLGIAATSIDFMYFPSPLGEGTTRNFYANNVAFRRDVFAARRYRPADGIYRGHCQILGMRLEADGVPIRFEPRAHTTHRFPDGARELFRLRLLRGADTVEITPHLGRAFLPSEWRWLSRLGPVSPLLVLAVRLGFSARAVGRQGLSDTRGARRAAGMAIMGGIAAADAVGALARAAAGADFGVHDGGFKRGALSYHGNGDRLSVAG</sequence>
<proteinExistence type="predicted"/>
<dbReference type="EC" id="2.4.1.-" evidence="2"/>
<reference evidence="2 3" key="1">
    <citation type="submission" date="2015-09" db="EMBL/GenBank/DDBJ databases">
        <title>Sorangium comparison.</title>
        <authorList>
            <person name="Zaburannyi N."/>
            <person name="Bunk B."/>
            <person name="Overmann J."/>
            <person name="Mueller R."/>
        </authorList>
    </citation>
    <scope>NUCLEOTIDE SEQUENCE [LARGE SCALE GENOMIC DNA]</scope>
    <source>
        <strain evidence="2 3">So ce26</strain>
    </source>
</reference>
<dbReference type="SUPFAM" id="SSF53448">
    <property type="entry name" value="Nucleotide-diphospho-sugar transferases"/>
    <property type="match status" value="1"/>
</dbReference>
<gene>
    <name evidence="2" type="ORF">SOCE26_063550</name>
</gene>
<keyword evidence="2" id="KW-0328">Glycosyltransferase</keyword>
<accession>A0A2L0F023</accession>
<dbReference type="PANTHER" id="PTHR48090:SF7">
    <property type="entry name" value="RFBJ PROTEIN"/>
    <property type="match status" value="1"/>
</dbReference>
<dbReference type="PANTHER" id="PTHR48090">
    <property type="entry name" value="UNDECAPRENYL-PHOSPHATE 4-DEOXY-4-FORMAMIDO-L-ARABINOSE TRANSFERASE-RELATED"/>
    <property type="match status" value="1"/>
</dbReference>
<dbReference type="AlphaFoldDB" id="A0A2L0F023"/>
<dbReference type="InterPro" id="IPR029044">
    <property type="entry name" value="Nucleotide-diphossugar_trans"/>
</dbReference>